<comment type="caution">
    <text evidence="1">The sequence shown here is derived from an EMBL/GenBank/DDBJ whole genome shotgun (WGS) entry which is preliminary data.</text>
</comment>
<name>A0ACB5SCY6_9PEZI</name>
<reference evidence="1" key="1">
    <citation type="submission" date="2024-09" db="EMBL/GenBank/DDBJ databases">
        <title>Draft Genome Sequences of Neofusicoccum parvum.</title>
        <authorList>
            <person name="Ashida A."/>
            <person name="Camagna M."/>
            <person name="Tanaka A."/>
            <person name="Takemoto D."/>
        </authorList>
    </citation>
    <scope>NUCLEOTIDE SEQUENCE</scope>
    <source>
        <strain evidence="1">PPO83</strain>
    </source>
</reference>
<evidence type="ECO:0000313" key="1">
    <source>
        <dbReference type="EMBL" id="GME34152.1"/>
    </source>
</evidence>
<dbReference type="EMBL" id="BSXG01000246">
    <property type="protein sequence ID" value="GME34152.1"/>
    <property type="molecule type" value="Genomic_DNA"/>
</dbReference>
<organism evidence="1 2">
    <name type="scientific">Neofusicoccum parvum</name>
    <dbReference type="NCBI Taxonomy" id="310453"/>
    <lineage>
        <taxon>Eukaryota</taxon>
        <taxon>Fungi</taxon>
        <taxon>Dikarya</taxon>
        <taxon>Ascomycota</taxon>
        <taxon>Pezizomycotina</taxon>
        <taxon>Dothideomycetes</taxon>
        <taxon>Dothideomycetes incertae sedis</taxon>
        <taxon>Botryosphaeriales</taxon>
        <taxon>Botryosphaeriaceae</taxon>
        <taxon>Neofusicoccum</taxon>
    </lineage>
</organism>
<keyword evidence="2" id="KW-1185">Reference proteome</keyword>
<evidence type="ECO:0000313" key="2">
    <source>
        <dbReference type="Proteomes" id="UP001165186"/>
    </source>
</evidence>
<dbReference type="Proteomes" id="UP001165186">
    <property type="component" value="Unassembled WGS sequence"/>
</dbReference>
<gene>
    <name evidence="1" type="primary">g7627</name>
    <name evidence="1" type="ORF">NpPPO83_00007627</name>
</gene>
<sequence>MDGLPFANAKDLLPRVANIPAPIAANVPRVRTPVPDVTFGLSDTAFARQQLLAMIIPPTSSVCEPISSLYWPFFVLEYKAQAKGGSIYVVVNQCAGSGSACIKAQAKLKTPADHIPLAFSYAIDDRTAELLVHHLDESTKYYVSTVHRYLLADPLHLEHLHRHIHNIIDWGVSSYRDSICRMLDAQ</sequence>
<protein>
    <submittedName>
        <fullName evidence="1">Uncharacterized protein</fullName>
    </submittedName>
</protein>
<accession>A0ACB5SCY6</accession>
<proteinExistence type="predicted"/>